<evidence type="ECO:0000313" key="10">
    <source>
        <dbReference type="EMBL" id="GAU45085.1"/>
    </source>
</evidence>
<dbReference type="Proteomes" id="UP000242715">
    <property type="component" value="Unassembled WGS sequence"/>
</dbReference>
<dbReference type="PANTHER" id="PTHR10492:SF101">
    <property type="entry name" value="ATP-DEPENDENT DNA HELICASE"/>
    <property type="match status" value="1"/>
</dbReference>
<name>A0A2Z6P9N1_TRISU</name>
<keyword evidence="4" id="KW-0804">Transcription</keyword>
<evidence type="ECO:0000259" key="8">
    <source>
        <dbReference type="Pfam" id="PF14214"/>
    </source>
</evidence>
<dbReference type="SUPFAM" id="SSF101936">
    <property type="entry name" value="DNA-binding pseudobarrel domain"/>
    <property type="match status" value="1"/>
</dbReference>
<evidence type="ECO:0000256" key="5">
    <source>
        <dbReference type="ARBA" id="ARBA00023242"/>
    </source>
</evidence>
<dbReference type="OrthoDB" id="1900198at2759"/>
<dbReference type="AlphaFoldDB" id="A0A2Z6P9N1"/>
<dbReference type="InterPro" id="IPR025476">
    <property type="entry name" value="Helitron_helicase-like"/>
</dbReference>
<evidence type="ECO:0000256" key="4">
    <source>
        <dbReference type="ARBA" id="ARBA00023163"/>
    </source>
</evidence>
<keyword evidence="5" id="KW-0539">Nucleus</keyword>
<dbReference type="GO" id="GO:0016887">
    <property type="term" value="F:ATP hydrolysis activity"/>
    <property type="evidence" value="ECO:0007669"/>
    <property type="project" value="RHEA"/>
</dbReference>
<gene>
    <name evidence="10" type="ORF">TSUD_85710</name>
</gene>
<dbReference type="InterPro" id="IPR010285">
    <property type="entry name" value="DNA_helicase_pif1-like_DEAD"/>
</dbReference>
<feature type="domain" description="Helitron helicase-like" evidence="8">
    <location>
        <begin position="289"/>
        <end position="471"/>
    </location>
</feature>
<comment type="similarity">
    <text evidence="6">Belongs to the helicase family.</text>
</comment>
<keyword evidence="6" id="KW-0547">Nucleotide-binding</keyword>
<dbReference type="EMBL" id="DF974098">
    <property type="protein sequence ID" value="GAU45085.1"/>
    <property type="molecule type" value="Genomic_DNA"/>
</dbReference>
<feature type="domain" description="DNA helicase Pif1-like DEAD-box helicase" evidence="7">
    <location>
        <begin position="714"/>
        <end position="783"/>
    </location>
</feature>
<keyword evidence="11" id="KW-1185">Reference proteome</keyword>
<dbReference type="GO" id="GO:0006310">
    <property type="term" value="P:DNA recombination"/>
    <property type="evidence" value="ECO:0007669"/>
    <property type="project" value="UniProtKB-KW"/>
</dbReference>
<keyword evidence="6" id="KW-0227">DNA damage</keyword>
<dbReference type="EC" id="5.6.2.3" evidence="6"/>
<evidence type="ECO:0000259" key="9">
    <source>
        <dbReference type="Pfam" id="PF21530"/>
    </source>
</evidence>
<dbReference type="SUPFAM" id="SSF52540">
    <property type="entry name" value="P-loop containing nucleoside triphosphate hydrolases"/>
    <property type="match status" value="1"/>
</dbReference>
<dbReference type="GO" id="GO:0000723">
    <property type="term" value="P:telomere maintenance"/>
    <property type="evidence" value="ECO:0007669"/>
    <property type="project" value="InterPro"/>
</dbReference>
<evidence type="ECO:0000256" key="6">
    <source>
        <dbReference type="RuleBase" id="RU363044"/>
    </source>
</evidence>
<evidence type="ECO:0000256" key="1">
    <source>
        <dbReference type="ARBA" id="ARBA00004123"/>
    </source>
</evidence>
<feature type="domain" description="DNA helicase Pif1-like 2B" evidence="9">
    <location>
        <begin position="878"/>
        <end position="923"/>
    </location>
</feature>
<dbReference type="InterPro" id="IPR015300">
    <property type="entry name" value="DNA-bd_pseudobarrel_sf"/>
</dbReference>
<keyword evidence="6" id="KW-0378">Hydrolase</keyword>
<sequence length="1098" mass="126091">MDSTSSNDFTTCSSPKRLKTNGDVITSLVDMSDVSEIPCTTNAEEFDILTSSDDDASFASDDDYDQFMFPANTGECSVPSNHLPEFTQYYNIGQPTCRCPDCRAVMWFEERIKRSSKRNPRFSLCCSQGDIEIVPYNRLPHPLMEDDAFAFKSSIVKDIREALDNCNNPYVRTYNMVRDTLHMGGIPTIKLRILGKRGHDGRRYNLPTASKVAALIVGDFDSADFERDIIVEERSGLLQRISTFEPAYWPLQYPLLFPRGEDGYRRDIEFRDNPRKAARKRQFIIQSEWVGYRIQQRTVDDSTIVFSRRLFYQFLVDSFSTIESDRLRYLRNHQQELRADMYKGLAEAVLRGETDATSTDTRIVLPATFVGGARYMIQNYQDAMAICSWSGYPDLFITFTCNYKWPELIDHLKTYQLKSGDRPDLVSRLFTIKLDQLLRDIKKGDIFGKVKAVIYTIEFQKRGLPHAHILVFLQSIYRISDPSEIDKIISAEIPNKDDDPELFHIVSTLMIHGPCGDQNKKSPCMQKNRCVKYFPKKFVTSTAIDADGYPIYRRRDNGVFIKKGESFVDNRFVVPYNRHLLLKYNAHVNVEWCNQSRSIKYLFKYVNKGHDRVTAGFYRDTNDSDGSQVIDEIKMYYDCRYLSASEAVWRIFLFDINYREPSVERLNFHLEDERPVVYPDEASIEEIISKPYAKYTKFLAWMDANKKYPYARTLTYVIPKGTRYDIVHATINSSPLWHFCEVLTLTTNMRLLAGHTSTDLEHRRKFSEWILGIGDGSIGEMDDECIKVHIPGDLLIPKSDNTLAAIVENIYPGLLQNMDDPLFFQDRAILTARNMVVDAINDYILDLIPGEEKTYLSYDSLCDSNSGVDMPDDVHTPEFLNTIVSSGLPNHRLKLKVGVPIMLMRNINPSLGLCNGTRLIVTKMGKFVIEGMSCVQSIMHDIQKAANDFDKSDTSNTFKSLEDVDWDVQPYSLMTKIAYIEFDPINKLSIHGFCEQALPRQGSGITLVDWLGYTWECYFDFGDPDKKTCQITGQWLDICKKHRLVEGITVKFGVTHASDNRVIYLKIAPFIGIHTTLIGSQVAAGYKAFYQTENYFLL</sequence>
<evidence type="ECO:0000259" key="7">
    <source>
        <dbReference type="Pfam" id="PF05970"/>
    </source>
</evidence>
<keyword evidence="6" id="KW-0234">DNA repair</keyword>
<dbReference type="InterPro" id="IPR049163">
    <property type="entry name" value="Pif1-like_2B_dom"/>
</dbReference>
<dbReference type="InterPro" id="IPR027417">
    <property type="entry name" value="P-loop_NTPase"/>
</dbReference>
<proteinExistence type="inferred from homology"/>
<dbReference type="GO" id="GO:0003677">
    <property type="term" value="F:DNA binding"/>
    <property type="evidence" value="ECO:0007669"/>
    <property type="project" value="UniProtKB-KW"/>
</dbReference>
<comment type="catalytic activity">
    <reaction evidence="6">
        <text>ATP + H2O = ADP + phosphate + H(+)</text>
        <dbReference type="Rhea" id="RHEA:13065"/>
        <dbReference type="ChEBI" id="CHEBI:15377"/>
        <dbReference type="ChEBI" id="CHEBI:15378"/>
        <dbReference type="ChEBI" id="CHEBI:30616"/>
        <dbReference type="ChEBI" id="CHEBI:43474"/>
        <dbReference type="ChEBI" id="CHEBI:456216"/>
        <dbReference type="EC" id="5.6.2.3"/>
    </reaction>
</comment>
<keyword evidence="6" id="KW-0233">DNA recombination</keyword>
<comment type="cofactor">
    <cofactor evidence="6">
        <name>Mg(2+)</name>
        <dbReference type="ChEBI" id="CHEBI:18420"/>
    </cofactor>
</comment>
<keyword evidence="2" id="KW-0805">Transcription regulation</keyword>
<evidence type="ECO:0000256" key="2">
    <source>
        <dbReference type="ARBA" id="ARBA00023015"/>
    </source>
</evidence>
<dbReference type="Pfam" id="PF05970">
    <property type="entry name" value="PIF1"/>
    <property type="match status" value="1"/>
</dbReference>
<protein>
    <recommendedName>
        <fullName evidence="6">ATP-dependent DNA helicase</fullName>
        <ecNumber evidence="6">5.6.2.3</ecNumber>
    </recommendedName>
</protein>
<reference evidence="11" key="1">
    <citation type="journal article" date="2017" name="Front. Plant Sci.">
        <title>Climate Clever Clovers: New Paradigm to Reduce the Environmental Footprint of Ruminants by Breeding Low Methanogenic Forages Utilizing Haplotype Variation.</title>
        <authorList>
            <person name="Kaur P."/>
            <person name="Appels R."/>
            <person name="Bayer P.E."/>
            <person name="Keeble-Gagnere G."/>
            <person name="Wang J."/>
            <person name="Hirakawa H."/>
            <person name="Shirasawa K."/>
            <person name="Vercoe P."/>
            <person name="Stefanova K."/>
            <person name="Durmic Z."/>
            <person name="Nichols P."/>
            <person name="Revell C."/>
            <person name="Isobe S.N."/>
            <person name="Edwards D."/>
            <person name="Erskine W."/>
        </authorList>
    </citation>
    <scope>NUCLEOTIDE SEQUENCE [LARGE SCALE GENOMIC DNA]</scope>
    <source>
        <strain evidence="11">cv. Daliak</strain>
    </source>
</reference>
<evidence type="ECO:0000313" key="11">
    <source>
        <dbReference type="Proteomes" id="UP000242715"/>
    </source>
</evidence>
<keyword evidence="3" id="KW-0238">DNA-binding</keyword>
<accession>A0A2Z6P9N1</accession>
<comment type="subcellular location">
    <subcellularLocation>
        <location evidence="1">Nucleus</location>
    </subcellularLocation>
</comment>
<dbReference type="GO" id="GO:0043139">
    <property type="term" value="F:5'-3' DNA helicase activity"/>
    <property type="evidence" value="ECO:0007669"/>
    <property type="project" value="UniProtKB-EC"/>
</dbReference>
<organism evidence="10 11">
    <name type="scientific">Trifolium subterraneum</name>
    <name type="common">Subterranean clover</name>
    <dbReference type="NCBI Taxonomy" id="3900"/>
    <lineage>
        <taxon>Eukaryota</taxon>
        <taxon>Viridiplantae</taxon>
        <taxon>Streptophyta</taxon>
        <taxon>Embryophyta</taxon>
        <taxon>Tracheophyta</taxon>
        <taxon>Spermatophyta</taxon>
        <taxon>Magnoliopsida</taxon>
        <taxon>eudicotyledons</taxon>
        <taxon>Gunneridae</taxon>
        <taxon>Pentapetalae</taxon>
        <taxon>rosids</taxon>
        <taxon>fabids</taxon>
        <taxon>Fabales</taxon>
        <taxon>Fabaceae</taxon>
        <taxon>Papilionoideae</taxon>
        <taxon>50 kb inversion clade</taxon>
        <taxon>NPAAA clade</taxon>
        <taxon>Hologalegina</taxon>
        <taxon>IRL clade</taxon>
        <taxon>Trifolieae</taxon>
        <taxon>Trifolium</taxon>
    </lineage>
</organism>
<dbReference type="Pfam" id="PF21530">
    <property type="entry name" value="Pif1_2B_dom"/>
    <property type="match status" value="1"/>
</dbReference>
<dbReference type="GO" id="GO:0006281">
    <property type="term" value="P:DNA repair"/>
    <property type="evidence" value="ECO:0007669"/>
    <property type="project" value="UniProtKB-KW"/>
</dbReference>
<dbReference type="GO" id="GO:0005634">
    <property type="term" value="C:nucleus"/>
    <property type="evidence" value="ECO:0007669"/>
    <property type="project" value="UniProtKB-SubCell"/>
</dbReference>
<evidence type="ECO:0000256" key="3">
    <source>
        <dbReference type="ARBA" id="ARBA00023125"/>
    </source>
</evidence>
<dbReference type="PANTHER" id="PTHR10492">
    <property type="match status" value="1"/>
</dbReference>
<dbReference type="Pfam" id="PF14214">
    <property type="entry name" value="Helitron_like_N"/>
    <property type="match status" value="1"/>
</dbReference>
<dbReference type="GO" id="GO:0005524">
    <property type="term" value="F:ATP binding"/>
    <property type="evidence" value="ECO:0007669"/>
    <property type="project" value="UniProtKB-KW"/>
</dbReference>
<keyword evidence="6" id="KW-0067">ATP-binding</keyword>
<keyword evidence="6" id="KW-0347">Helicase</keyword>